<evidence type="ECO:0008006" key="3">
    <source>
        <dbReference type="Google" id="ProtNLM"/>
    </source>
</evidence>
<dbReference type="EMBL" id="CP021744">
    <property type="protein sequence ID" value="ARZ66888.1"/>
    <property type="molecule type" value="Genomic_DNA"/>
</dbReference>
<dbReference type="RefSeq" id="WP_087925430.1">
    <property type="nucleotide sequence ID" value="NZ_CP021744.1"/>
</dbReference>
<dbReference type="KEGG" id="salj:SMD11_1227"/>
<protein>
    <recommendedName>
        <fullName evidence="3">Calcineurin-like phosphoesterase domain-containing protein</fullName>
    </recommendedName>
</protein>
<accession>A0A1Z2KXX2</accession>
<reference evidence="1 2" key="1">
    <citation type="submission" date="2017-06" db="EMBL/GenBank/DDBJ databases">
        <title>Streptomyces albireticuli Genome sequencing and assembly.</title>
        <authorList>
            <person name="Wang Y."/>
            <person name="Du B."/>
            <person name="Ding Y."/>
            <person name="Liu H."/>
            <person name="Hou Q."/>
            <person name="Liu K."/>
            <person name="Yao L."/>
            <person name="Wang C."/>
        </authorList>
    </citation>
    <scope>NUCLEOTIDE SEQUENCE [LARGE SCALE GENOMIC DNA]</scope>
    <source>
        <strain evidence="1 2">MDJK11</strain>
    </source>
</reference>
<sequence length="269" mass="30044">MKRIVVLPDVQAPLEDGRMVRNWVNFVKDFNPDEIIGIGDTCDFTAPSRWNKDTKGEFENDVFEQAEYTKRRVLKPTREVFDGRFGILRSNHGDRPRDYLRKYAPALSKTEMFDEAKLLDYEGLEINDLGDFYDFTEGWTATHGHLGFSASRYAGGAAMAAARRIGKSVVMGHVHKLGLINESRGYKGSLQTLTGVEVGHFMDINKATYLKHGATNWQPGFTVLYVGSYGDVTPVLVPMASDGSFTVEGQRYGALKRGANGKFTKRVGN</sequence>
<proteinExistence type="predicted"/>
<evidence type="ECO:0000313" key="1">
    <source>
        <dbReference type="EMBL" id="ARZ66888.1"/>
    </source>
</evidence>
<gene>
    <name evidence="1" type="ORF">SMD11_1227</name>
</gene>
<dbReference type="OrthoDB" id="3613803at2"/>
<dbReference type="Proteomes" id="UP000195755">
    <property type="component" value="Chromosome"/>
</dbReference>
<evidence type="ECO:0000313" key="2">
    <source>
        <dbReference type="Proteomes" id="UP000195755"/>
    </source>
</evidence>
<dbReference type="AlphaFoldDB" id="A0A1Z2KXX2"/>
<name>A0A1Z2KXX2_9ACTN</name>
<organism evidence="1 2">
    <name type="scientific">Streptomyces albireticuli</name>
    <dbReference type="NCBI Taxonomy" id="1940"/>
    <lineage>
        <taxon>Bacteria</taxon>
        <taxon>Bacillati</taxon>
        <taxon>Actinomycetota</taxon>
        <taxon>Actinomycetes</taxon>
        <taxon>Kitasatosporales</taxon>
        <taxon>Streptomycetaceae</taxon>
        <taxon>Streptomyces</taxon>
    </lineage>
</organism>